<name>A0A1I0V4L4_9CLOT</name>
<sequence length="51" mass="5702">MKEENIKDIIIALINNDKLCSYGAGGKNTIEENTKQIVEMYKALQDGLKDS</sequence>
<reference evidence="1 2" key="1">
    <citation type="submission" date="2016-10" db="EMBL/GenBank/DDBJ databases">
        <authorList>
            <person name="de Groot N.N."/>
        </authorList>
    </citation>
    <scope>NUCLEOTIDE SEQUENCE [LARGE SCALE GENOMIC DNA]</scope>
    <source>
        <strain evidence="1 2">DSM 12271</strain>
    </source>
</reference>
<evidence type="ECO:0000313" key="1">
    <source>
        <dbReference type="EMBL" id="SFA71274.1"/>
    </source>
</evidence>
<protein>
    <submittedName>
        <fullName evidence="1">Uncharacterized protein</fullName>
    </submittedName>
</protein>
<dbReference type="STRING" id="84698.SAMN04488528_1001154"/>
<accession>A0A1I0V4L4</accession>
<keyword evidence="2" id="KW-1185">Reference proteome</keyword>
<dbReference type="EMBL" id="FOKI01000001">
    <property type="protein sequence ID" value="SFA71274.1"/>
    <property type="molecule type" value="Genomic_DNA"/>
</dbReference>
<gene>
    <name evidence="1" type="ORF">SAMN04488528_1001154</name>
</gene>
<proteinExistence type="predicted"/>
<organism evidence="1 2">
    <name type="scientific">Clostridium frigidicarnis</name>
    <dbReference type="NCBI Taxonomy" id="84698"/>
    <lineage>
        <taxon>Bacteria</taxon>
        <taxon>Bacillati</taxon>
        <taxon>Bacillota</taxon>
        <taxon>Clostridia</taxon>
        <taxon>Eubacteriales</taxon>
        <taxon>Clostridiaceae</taxon>
        <taxon>Clostridium</taxon>
    </lineage>
</organism>
<dbReference type="Proteomes" id="UP000198619">
    <property type="component" value="Unassembled WGS sequence"/>
</dbReference>
<dbReference type="AlphaFoldDB" id="A0A1I0V4L4"/>
<dbReference type="RefSeq" id="WP_177199270.1">
    <property type="nucleotide sequence ID" value="NZ_FOKI01000001.1"/>
</dbReference>
<evidence type="ECO:0000313" key="2">
    <source>
        <dbReference type="Proteomes" id="UP000198619"/>
    </source>
</evidence>